<dbReference type="EMBL" id="LAZR01061498">
    <property type="protein sequence ID" value="KKK63466.1"/>
    <property type="molecule type" value="Genomic_DNA"/>
</dbReference>
<sequence>MTTDSTAVLGSGSPNTAQTEISPSITFPLVRFSGLKCSGNSGLVVSRVQQSGRGKRGLALKLVPRLAELLAELTNAARRDIKSPRDLARGVPQGQRLGNPAIAFLFRKFGVLGTFALMGVVWSLFITLRWWHQGVDVQTAVAFAYWLVPMNNLIVLIKLRRRAARS</sequence>
<keyword evidence="1" id="KW-1133">Transmembrane helix</keyword>
<feature type="transmembrane region" description="Helical" evidence="1">
    <location>
        <begin position="109"/>
        <end position="131"/>
    </location>
</feature>
<comment type="caution">
    <text evidence="2">The sequence shown here is derived from an EMBL/GenBank/DDBJ whole genome shotgun (WGS) entry which is preliminary data.</text>
</comment>
<accession>A0A0F8ZU32</accession>
<protein>
    <submittedName>
        <fullName evidence="2">Uncharacterized protein</fullName>
    </submittedName>
</protein>
<dbReference type="AlphaFoldDB" id="A0A0F8ZU32"/>
<proteinExistence type="predicted"/>
<keyword evidence="1" id="KW-0812">Transmembrane</keyword>
<organism evidence="2">
    <name type="scientific">marine sediment metagenome</name>
    <dbReference type="NCBI Taxonomy" id="412755"/>
    <lineage>
        <taxon>unclassified sequences</taxon>
        <taxon>metagenomes</taxon>
        <taxon>ecological metagenomes</taxon>
    </lineage>
</organism>
<feature type="transmembrane region" description="Helical" evidence="1">
    <location>
        <begin position="137"/>
        <end position="157"/>
    </location>
</feature>
<gene>
    <name evidence="2" type="ORF">LCGC14_2993990</name>
</gene>
<evidence type="ECO:0000256" key="1">
    <source>
        <dbReference type="SAM" id="Phobius"/>
    </source>
</evidence>
<reference evidence="2" key="1">
    <citation type="journal article" date="2015" name="Nature">
        <title>Complex archaea that bridge the gap between prokaryotes and eukaryotes.</title>
        <authorList>
            <person name="Spang A."/>
            <person name="Saw J.H."/>
            <person name="Jorgensen S.L."/>
            <person name="Zaremba-Niedzwiedzka K."/>
            <person name="Martijn J."/>
            <person name="Lind A.E."/>
            <person name="van Eijk R."/>
            <person name="Schleper C."/>
            <person name="Guy L."/>
            <person name="Ettema T.J."/>
        </authorList>
    </citation>
    <scope>NUCLEOTIDE SEQUENCE</scope>
</reference>
<keyword evidence="1" id="KW-0472">Membrane</keyword>
<evidence type="ECO:0000313" key="2">
    <source>
        <dbReference type="EMBL" id="KKK63466.1"/>
    </source>
</evidence>
<name>A0A0F8ZU32_9ZZZZ</name>